<comment type="subcellular location">
    <subcellularLocation>
        <location evidence="1">Cell inner membrane</location>
        <topology evidence="1">Multi-pass membrane protein</topology>
    </subcellularLocation>
</comment>
<dbReference type="Pfam" id="PF02743">
    <property type="entry name" value="dCache_1"/>
    <property type="match status" value="1"/>
</dbReference>
<comment type="similarity">
    <text evidence="9">Belongs to the methyl-accepting chemotaxis (MCP) protein family.</text>
</comment>
<keyword evidence="3" id="KW-0145">Chemotaxis</keyword>
<evidence type="ECO:0000256" key="1">
    <source>
        <dbReference type="ARBA" id="ARBA00004429"/>
    </source>
</evidence>
<dbReference type="CDD" id="cd06225">
    <property type="entry name" value="HAMP"/>
    <property type="match status" value="1"/>
</dbReference>
<evidence type="ECO:0000259" key="15">
    <source>
        <dbReference type="PROSITE" id="PS50885"/>
    </source>
</evidence>
<evidence type="ECO:0000256" key="5">
    <source>
        <dbReference type="ARBA" id="ARBA00022692"/>
    </source>
</evidence>
<evidence type="ECO:0000313" key="16">
    <source>
        <dbReference type="EMBL" id="ASU24337.1"/>
    </source>
</evidence>
<dbReference type="SMART" id="SM00283">
    <property type="entry name" value="MA"/>
    <property type="match status" value="1"/>
</dbReference>
<evidence type="ECO:0000259" key="13">
    <source>
        <dbReference type="PROSITE" id="PS50111"/>
    </source>
</evidence>
<keyword evidence="8 10" id="KW-0807">Transducer</keyword>
<evidence type="ECO:0000256" key="6">
    <source>
        <dbReference type="ARBA" id="ARBA00022989"/>
    </source>
</evidence>
<sequence>MTMKISTKIIAACTILCSVGVVISGGFVGWRASELSSQALYDRAANQLTSVREIKKSEITNYFKQIRLQIETLSSEVSTQEAMDSFTRSFSRYPAHRITPQDMDALERYYRDQFGRTYRQENNGSQPNELGAFAQLSEQGKALQARYIGVNPNELGSKHHLDFDSLGSSYDEAHRRYHASFRRFLEAFGYYDIFLVDLSGNVVYTVFKELDFATNLSTGAYQNSGLGHAFAKAKNLQEGQSYLEDFAPYYPSYEAAASFISAPIFKEQQRVGTLIFQMPIDVINNIMTFGGSWADAGLGKSGETYLVGQDGLLRSQSRFLLEDPEQYFQTLTDIGVEPATIEQIKTKGSAIGRQRIKTDAVRQALAGGQGLETIKDYRNVEVLSAYAPLDVLGQKWAILTEIDQSEALQDVSTLERSVLQTVLISIAVLVVLSLFISYIVGSGISKPIRSASLELHRINQENDLTARLSEKGKDEMAEVAVAFNQLFSSLQKTIEQFARATESLNGSTHRMSSNMESTRGAVAEQSMRTESVAAAVNQMSASIGEVAQFASRAADYVKSANDTGSQSVDVGEALGNEISLLSDEMKMAVEAIERLHSESNSIAEVLDVIQGIAEQTNLLALNAAIEAARAGEQGRGFAVVADEVRSLAGRTQTSTEEIRKKIDSLQHEINSVSQGIEKANKTVVKGVETCHLNTDMLAQIMSMLTELNDMNVQIAAATEEQKSVTDEISSSITSIADASLSVSGQVNDVDGVLTDLAGQAETLNSEIAQFKYKN</sequence>
<name>A0A223N3D6_9VIBR</name>
<evidence type="ECO:0000259" key="14">
    <source>
        <dbReference type="PROSITE" id="PS50192"/>
    </source>
</evidence>
<evidence type="ECO:0000256" key="4">
    <source>
        <dbReference type="ARBA" id="ARBA00022519"/>
    </source>
</evidence>
<feature type="coiled-coil region" evidence="11">
    <location>
        <begin position="662"/>
        <end position="727"/>
    </location>
</feature>
<accession>A0A223N3D6</accession>
<keyword evidence="6 12" id="KW-1133">Transmembrane helix</keyword>
<dbReference type="InterPro" id="IPR003660">
    <property type="entry name" value="HAMP_dom"/>
</dbReference>
<dbReference type="GO" id="GO:0007165">
    <property type="term" value="P:signal transduction"/>
    <property type="evidence" value="ECO:0007669"/>
    <property type="project" value="UniProtKB-KW"/>
</dbReference>
<dbReference type="PROSITE" id="PS50192">
    <property type="entry name" value="T_SNARE"/>
    <property type="match status" value="1"/>
</dbReference>
<keyword evidence="17" id="KW-1185">Reference proteome</keyword>
<feature type="domain" description="T-SNARE coiled-coil homology" evidence="14">
    <location>
        <begin position="697"/>
        <end position="749"/>
    </location>
</feature>
<evidence type="ECO:0000256" key="7">
    <source>
        <dbReference type="ARBA" id="ARBA00023136"/>
    </source>
</evidence>
<protein>
    <submittedName>
        <fullName evidence="16">Methyl-accepting chemotaxis protein</fullName>
    </submittedName>
</protein>
<dbReference type="InterPro" id="IPR004089">
    <property type="entry name" value="MCPsignal_dom"/>
</dbReference>
<keyword evidence="4" id="KW-0997">Cell inner membrane</keyword>
<evidence type="ECO:0000256" key="11">
    <source>
        <dbReference type="SAM" id="Coils"/>
    </source>
</evidence>
<dbReference type="PROSITE" id="PS50111">
    <property type="entry name" value="CHEMOTAXIS_TRANSDUC_2"/>
    <property type="match status" value="1"/>
</dbReference>
<organism evidence="16 17">
    <name type="scientific">Vibrio qinghaiensis</name>
    <dbReference type="NCBI Taxonomy" id="2025808"/>
    <lineage>
        <taxon>Bacteria</taxon>
        <taxon>Pseudomonadati</taxon>
        <taxon>Pseudomonadota</taxon>
        <taxon>Gammaproteobacteria</taxon>
        <taxon>Vibrionales</taxon>
        <taxon>Vibrionaceae</taxon>
        <taxon>Vibrio</taxon>
    </lineage>
</organism>
<evidence type="ECO:0000313" key="17">
    <source>
        <dbReference type="Proteomes" id="UP000215148"/>
    </source>
</evidence>
<evidence type="ECO:0000256" key="3">
    <source>
        <dbReference type="ARBA" id="ARBA00022500"/>
    </source>
</evidence>
<evidence type="ECO:0000256" key="12">
    <source>
        <dbReference type="SAM" id="Phobius"/>
    </source>
</evidence>
<dbReference type="PROSITE" id="PS50885">
    <property type="entry name" value="HAMP"/>
    <property type="match status" value="1"/>
</dbReference>
<evidence type="ECO:0000256" key="8">
    <source>
        <dbReference type="ARBA" id="ARBA00023224"/>
    </source>
</evidence>
<dbReference type="CDD" id="cd11386">
    <property type="entry name" value="MCP_signal"/>
    <property type="match status" value="1"/>
</dbReference>
<evidence type="ECO:0000256" key="10">
    <source>
        <dbReference type="PROSITE-ProRule" id="PRU00284"/>
    </source>
</evidence>
<dbReference type="SUPFAM" id="SSF58104">
    <property type="entry name" value="Methyl-accepting chemotaxis protein (MCP) signaling domain"/>
    <property type="match status" value="1"/>
</dbReference>
<keyword evidence="2" id="KW-1003">Cell membrane</keyword>
<gene>
    <name evidence="16" type="ORF">CCZ37_17990</name>
</gene>
<keyword evidence="7 12" id="KW-0472">Membrane</keyword>
<reference evidence="16 17" key="1">
    <citation type="submission" date="2017-08" db="EMBL/GenBank/DDBJ databases">
        <title>The Vibrio qinghaiensis sp.-Q67 is a luminous bacteria isolated firstly from Qinghai lake, Qinghai province, China, which has been proved to be very sensitive to detect environmental and food pollutants. Therefore, complete genome analysis of V. qinghaiensis sp.-Q67 highlights the potential application of this strain on detection of hazards in the contaminated environments.</title>
        <authorList>
            <person name="Gong L."/>
        </authorList>
    </citation>
    <scope>NUCLEOTIDE SEQUENCE [LARGE SCALE GENOMIC DNA]</scope>
    <source>
        <strain evidence="16 17">Q67</strain>
    </source>
</reference>
<dbReference type="FunFam" id="1.10.287.950:FF:000001">
    <property type="entry name" value="Methyl-accepting chemotaxis sensory transducer"/>
    <property type="match status" value="1"/>
</dbReference>
<evidence type="ECO:0000256" key="9">
    <source>
        <dbReference type="ARBA" id="ARBA00029447"/>
    </source>
</evidence>
<dbReference type="AlphaFoldDB" id="A0A223N3D6"/>
<dbReference type="RefSeq" id="WP_094501896.1">
    <property type="nucleotide sequence ID" value="NZ_CAWNHI010000002.1"/>
</dbReference>
<dbReference type="Gene3D" id="3.30.450.20">
    <property type="entry name" value="PAS domain"/>
    <property type="match status" value="1"/>
</dbReference>
<dbReference type="GO" id="GO:0006935">
    <property type="term" value="P:chemotaxis"/>
    <property type="evidence" value="ECO:0007669"/>
    <property type="project" value="UniProtKB-KW"/>
</dbReference>
<feature type="transmembrane region" description="Helical" evidence="12">
    <location>
        <begin position="418"/>
        <end position="440"/>
    </location>
</feature>
<dbReference type="KEGG" id="vqi:CCZ37_17990"/>
<dbReference type="Proteomes" id="UP000215148">
    <property type="component" value="Chromosome 2"/>
</dbReference>
<dbReference type="InterPro" id="IPR033479">
    <property type="entry name" value="dCache_1"/>
</dbReference>
<evidence type="ECO:0000256" key="2">
    <source>
        <dbReference type="ARBA" id="ARBA00022475"/>
    </source>
</evidence>
<dbReference type="Pfam" id="PF00015">
    <property type="entry name" value="MCPsignal"/>
    <property type="match status" value="1"/>
</dbReference>
<feature type="domain" description="Methyl-accepting transducer" evidence="13">
    <location>
        <begin position="500"/>
        <end position="736"/>
    </location>
</feature>
<dbReference type="GO" id="GO:0005886">
    <property type="term" value="C:plasma membrane"/>
    <property type="evidence" value="ECO:0007669"/>
    <property type="project" value="UniProtKB-SubCell"/>
</dbReference>
<dbReference type="PANTHER" id="PTHR32089:SF120">
    <property type="entry name" value="METHYL-ACCEPTING CHEMOTAXIS PROTEIN TLPQ"/>
    <property type="match status" value="1"/>
</dbReference>
<dbReference type="PANTHER" id="PTHR32089">
    <property type="entry name" value="METHYL-ACCEPTING CHEMOTAXIS PROTEIN MCPB"/>
    <property type="match status" value="1"/>
</dbReference>
<dbReference type="Gene3D" id="1.10.287.950">
    <property type="entry name" value="Methyl-accepting chemotaxis protein"/>
    <property type="match status" value="1"/>
</dbReference>
<dbReference type="InterPro" id="IPR000727">
    <property type="entry name" value="T_SNARE_dom"/>
</dbReference>
<proteinExistence type="inferred from homology"/>
<dbReference type="Pfam" id="PF00672">
    <property type="entry name" value="HAMP"/>
    <property type="match status" value="1"/>
</dbReference>
<keyword evidence="11" id="KW-0175">Coiled coil</keyword>
<dbReference type="SMART" id="SM00304">
    <property type="entry name" value="HAMP"/>
    <property type="match status" value="1"/>
</dbReference>
<keyword evidence="5 12" id="KW-0812">Transmembrane</keyword>
<feature type="domain" description="HAMP" evidence="15">
    <location>
        <begin position="442"/>
        <end position="495"/>
    </location>
</feature>
<dbReference type="EMBL" id="CP022742">
    <property type="protein sequence ID" value="ASU24337.1"/>
    <property type="molecule type" value="Genomic_DNA"/>
</dbReference>